<proteinExistence type="predicted"/>
<dbReference type="AlphaFoldDB" id="A0A1H8LC43"/>
<dbReference type="GO" id="GO:0000160">
    <property type="term" value="P:phosphorelay signal transduction system"/>
    <property type="evidence" value="ECO:0007669"/>
    <property type="project" value="UniProtKB-KW"/>
</dbReference>
<keyword evidence="7 10" id="KW-0238">DNA-binding</keyword>
<dbReference type="PANTHER" id="PTHR32071">
    <property type="entry name" value="TRANSCRIPTIONAL REGULATORY PROTEIN"/>
    <property type="match status" value="1"/>
</dbReference>
<protein>
    <recommendedName>
        <fullName evidence="3">Nif-specific regulatory protein</fullName>
    </recommendedName>
</protein>
<dbReference type="SMART" id="SM00382">
    <property type="entry name" value="AAA"/>
    <property type="match status" value="1"/>
</dbReference>
<dbReference type="GO" id="GO:0006355">
    <property type="term" value="P:regulation of DNA-templated transcription"/>
    <property type="evidence" value="ECO:0007669"/>
    <property type="project" value="InterPro"/>
</dbReference>
<evidence type="ECO:0000256" key="6">
    <source>
        <dbReference type="ARBA" id="ARBA00023012"/>
    </source>
</evidence>
<evidence type="ECO:0000313" key="10">
    <source>
        <dbReference type="EMBL" id="SEO02740.1"/>
    </source>
</evidence>
<keyword evidence="4" id="KW-0547">Nucleotide-binding</keyword>
<comment type="subunit">
    <text evidence="2">Interacts with sigma-54.</text>
</comment>
<comment type="function">
    <text evidence="1">Required for activation of most nif operons, which are directly involved in nitrogen fixation.</text>
</comment>
<gene>
    <name evidence="10" type="ORF">SAMN04488011_11012</name>
</gene>
<dbReference type="CDD" id="cd00009">
    <property type="entry name" value="AAA"/>
    <property type="match status" value="1"/>
</dbReference>
<dbReference type="Gene3D" id="3.40.50.300">
    <property type="entry name" value="P-loop containing nucleotide triphosphate hydrolases"/>
    <property type="match status" value="1"/>
</dbReference>
<organism evidence="10 11">
    <name type="scientific">Palleronia pelagia</name>
    <dbReference type="NCBI Taxonomy" id="387096"/>
    <lineage>
        <taxon>Bacteria</taxon>
        <taxon>Pseudomonadati</taxon>
        <taxon>Pseudomonadota</taxon>
        <taxon>Alphaproteobacteria</taxon>
        <taxon>Rhodobacterales</taxon>
        <taxon>Roseobacteraceae</taxon>
        <taxon>Palleronia</taxon>
    </lineage>
</organism>
<dbReference type="Pfam" id="PF25601">
    <property type="entry name" value="AAA_lid_14"/>
    <property type="match status" value="1"/>
</dbReference>
<dbReference type="PROSITE" id="PS50045">
    <property type="entry name" value="SIGMA54_INTERACT_4"/>
    <property type="match status" value="1"/>
</dbReference>
<keyword evidence="8" id="KW-0010">Activator</keyword>
<dbReference type="PANTHER" id="PTHR32071:SF117">
    <property type="entry name" value="PTS-DEPENDENT DIHYDROXYACETONE KINASE OPERON REGULATORY PROTEIN-RELATED"/>
    <property type="match status" value="1"/>
</dbReference>
<accession>A0A1H8LC43</accession>
<evidence type="ECO:0000259" key="9">
    <source>
        <dbReference type="PROSITE" id="PS50045"/>
    </source>
</evidence>
<dbReference type="GO" id="GO:0043565">
    <property type="term" value="F:sequence-specific DNA binding"/>
    <property type="evidence" value="ECO:0007669"/>
    <property type="project" value="InterPro"/>
</dbReference>
<keyword evidence="5" id="KW-0067">ATP-binding</keyword>
<dbReference type="EMBL" id="FOCM01000010">
    <property type="protein sequence ID" value="SEO02740.1"/>
    <property type="molecule type" value="Genomic_DNA"/>
</dbReference>
<evidence type="ECO:0000313" key="11">
    <source>
        <dbReference type="Proteomes" id="UP000199372"/>
    </source>
</evidence>
<keyword evidence="11" id="KW-1185">Reference proteome</keyword>
<sequence>MARAIWAKAIGREPEAMLKRLLAEAPLCGLSLDVLSEPVEDSAALLVFDPDDPGSLTAVQDVCREGRRQILGIAAGRAAEDGSADWRFLQAGLTDIWHAKGPSADLAADLCRRIKMRLERMTQLDAVLKSERVTRNLVGSSGVWTDALRRVAEAALFGTLPILLTGESGTGKELCARFVKSLSGDRSGGDLITVDCTTLNPELSGSELFGHDRGAFTGAVGMRRGAFALANRGVLFLDEIGELDRLLQVQLLRAIQEKRFKRVGSNEWVQSDFRLVCATNRDLAQEVADGSFRADLYHRIAGCTIRLPPLRDRRGDVLPLARHFLAACLGEEGAVEIEPSVATLLTEREYPGNVRELQQIVQRLALRYPGAGPVTPGMVPAELRPTHDCATEAPEACEFARAADGALAAHMSLKDIAREATDAAVRLALSRCDGNVSAAAKLLSVTPRALQLRQAQQSGSESH</sequence>
<evidence type="ECO:0000256" key="4">
    <source>
        <dbReference type="ARBA" id="ARBA00022741"/>
    </source>
</evidence>
<evidence type="ECO:0000256" key="8">
    <source>
        <dbReference type="ARBA" id="ARBA00023159"/>
    </source>
</evidence>
<dbReference type="Gene3D" id="1.10.8.60">
    <property type="match status" value="1"/>
</dbReference>
<dbReference type="InterPro" id="IPR027417">
    <property type="entry name" value="P-loop_NTPase"/>
</dbReference>
<name>A0A1H8LC43_9RHOB</name>
<dbReference type="FunFam" id="3.40.50.300:FF:000006">
    <property type="entry name" value="DNA-binding transcriptional regulator NtrC"/>
    <property type="match status" value="1"/>
</dbReference>
<dbReference type="InterPro" id="IPR003593">
    <property type="entry name" value="AAA+_ATPase"/>
</dbReference>
<dbReference type="Pfam" id="PF00158">
    <property type="entry name" value="Sigma54_activat"/>
    <property type="match status" value="1"/>
</dbReference>
<evidence type="ECO:0000256" key="2">
    <source>
        <dbReference type="ARBA" id="ARBA00011135"/>
    </source>
</evidence>
<dbReference type="Proteomes" id="UP000199372">
    <property type="component" value="Unassembled WGS sequence"/>
</dbReference>
<evidence type="ECO:0000256" key="7">
    <source>
        <dbReference type="ARBA" id="ARBA00023125"/>
    </source>
</evidence>
<dbReference type="RefSeq" id="WP_091846562.1">
    <property type="nucleotide sequence ID" value="NZ_FOCM01000010.1"/>
</dbReference>
<dbReference type="GO" id="GO:0005524">
    <property type="term" value="F:ATP binding"/>
    <property type="evidence" value="ECO:0007669"/>
    <property type="project" value="UniProtKB-KW"/>
</dbReference>
<dbReference type="OrthoDB" id="9802388at2"/>
<dbReference type="SUPFAM" id="SSF52540">
    <property type="entry name" value="P-loop containing nucleoside triphosphate hydrolases"/>
    <property type="match status" value="1"/>
</dbReference>
<evidence type="ECO:0000256" key="1">
    <source>
        <dbReference type="ARBA" id="ARBA00002167"/>
    </source>
</evidence>
<keyword evidence="6" id="KW-0902">Two-component regulatory system</keyword>
<evidence type="ECO:0000256" key="3">
    <source>
        <dbReference type="ARBA" id="ARBA00015308"/>
    </source>
</evidence>
<evidence type="ECO:0000256" key="5">
    <source>
        <dbReference type="ARBA" id="ARBA00022840"/>
    </source>
</evidence>
<dbReference type="InterPro" id="IPR058031">
    <property type="entry name" value="AAA_lid_NorR"/>
</dbReference>
<dbReference type="InterPro" id="IPR002078">
    <property type="entry name" value="Sigma_54_int"/>
</dbReference>
<feature type="domain" description="Sigma-54 factor interaction" evidence="9">
    <location>
        <begin position="137"/>
        <end position="366"/>
    </location>
</feature>
<reference evidence="11" key="1">
    <citation type="submission" date="2016-10" db="EMBL/GenBank/DDBJ databases">
        <authorList>
            <person name="Varghese N."/>
            <person name="Submissions S."/>
        </authorList>
    </citation>
    <scope>NUCLEOTIDE SEQUENCE [LARGE SCALE GENOMIC DNA]</scope>
    <source>
        <strain evidence="11">DSM 26893</strain>
    </source>
</reference>